<dbReference type="EMBL" id="MIEK01000045">
    <property type="protein sequence ID" value="OEH81531.1"/>
    <property type="molecule type" value="Genomic_DNA"/>
</dbReference>
<dbReference type="GO" id="GO:0016301">
    <property type="term" value="F:kinase activity"/>
    <property type="evidence" value="ECO:0007669"/>
    <property type="project" value="TreeGrafter"/>
</dbReference>
<dbReference type="RefSeq" id="WP_069699583.1">
    <property type="nucleotide sequence ID" value="NZ_JAGGMA010000027.1"/>
</dbReference>
<evidence type="ECO:0000256" key="1">
    <source>
        <dbReference type="PROSITE-ProRule" id="PRU00420"/>
    </source>
</evidence>
<dbReference type="PROSITE" id="PS51097">
    <property type="entry name" value="PTS_EIIA_TYPE_5"/>
    <property type="match status" value="1"/>
</dbReference>
<name>A0A1E5KUI8_9ENTE</name>
<comment type="caution">
    <text evidence="2">The sequence shown here is derived from an EMBL/GenBank/DDBJ whole genome shotgun (WGS) entry which is preliminary data.</text>
</comment>
<dbReference type="AlphaFoldDB" id="A0A1E5KUI8"/>
<feature type="modified residue" description="Phosphohistidine; by HPr" evidence="1">
    <location>
        <position position="39"/>
    </location>
</feature>
<dbReference type="GO" id="GO:0008982">
    <property type="term" value="F:protein-N(PI)-phosphohistidine-sugar phosphotransferase activity"/>
    <property type="evidence" value="ECO:0007669"/>
    <property type="project" value="InterPro"/>
</dbReference>
<gene>
    <name evidence="2" type="ORF">BCR26_04630</name>
</gene>
<protein>
    <recommendedName>
        <fullName evidence="4">PTS sorbitol transporter subunit IIA</fullName>
    </recommendedName>
</protein>
<dbReference type="SUPFAM" id="SSF141530">
    <property type="entry name" value="PTSIIA/GutA-like"/>
    <property type="match status" value="1"/>
</dbReference>
<dbReference type="PANTHER" id="PTHR40398:SF1">
    <property type="entry name" value="PTS SYSTEM GLUCITOL_SORBITOL-SPECIFIC EIIA COMPONENT"/>
    <property type="match status" value="1"/>
</dbReference>
<evidence type="ECO:0000313" key="2">
    <source>
        <dbReference type="EMBL" id="OEH81531.1"/>
    </source>
</evidence>
<evidence type="ECO:0000313" key="3">
    <source>
        <dbReference type="Proteomes" id="UP000095256"/>
    </source>
</evidence>
<dbReference type="InterPro" id="IPR036665">
    <property type="entry name" value="PTS_IIA_glucitol/sorbitol_sf"/>
</dbReference>
<reference evidence="2 3" key="1">
    <citation type="submission" date="2016-09" db="EMBL/GenBank/DDBJ databases">
        <authorList>
            <person name="Capua I."/>
            <person name="De Benedictis P."/>
            <person name="Joannis T."/>
            <person name="Lombin L.H."/>
            <person name="Cattoli G."/>
        </authorList>
    </citation>
    <scope>NUCLEOTIDE SEQUENCE [LARGE SCALE GENOMIC DNA]</scope>
    <source>
        <strain evidence="2 3">LMG 25899</strain>
    </source>
</reference>
<dbReference type="InterPro" id="IPR004716">
    <property type="entry name" value="PTS_IIA_glucitol/sorbitol-sp"/>
</dbReference>
<sequence length="119" mass="13371">MVKSTVKEIGEFAFFEDVPVLILFNSTAPEGLREVCVIHDFNEEANEEMLREGSKIVFGKQEYTVEKIGNVANSTLYELGHISLYFDLKDEELLPGSAALSPNEVPKIEPGDVIQFIYE</sequence>
<keyword evidence="3" id="KW-1185">Reference proteome</keyword>
<dbReference type="OrthoDB" id="7065254at2"/>
<evidence type="ECO:0008006" key="4">
    <source>
        <dbReference type="Google" id="ProtNLM"/>
    </source>
</evidence>
<dbReference type="PANTHER" id="PTHR40398">
    <property type="entry name" value="PTS SYSTEM GLUCITOL/SORBITOL-SPECIFIC EIIA COMPONENT"/>
    <property type="match status" value="1"/>
</dbReference>
<dbReference type="GO" id="GO:0009401">
    <property type="term" value="P:phosphoenolpyruvate-dependent sugar phosphotransferase system"/>
    <property type="evidence" value="ECO:0007669"/>
    <property type="project" value="InterPro"/>
</dbReference>
<dbReference type="Gene3D" id="2.40.33.40">
    <property type="entry name" value="Phosphotransferase system, glucitol/sorbitol-specific IIA component"/>
    <property type="match status" value="1"/>
</dbReference>
<proteinExistence type="predicted"/>
<dbReference type="GO" id="GO:0005737">
    <property type="term" value="C:cytoplasm"/>
    <property type="evidence" value="ECO:0007669"/>
    <property type="project" value="InterPro"/>
</dbReference>
<dbReference type="Pfam" id="PF03829">
    <property type="entry name" value="PTSIIA_gutA"/>
    <property type="match status" value="1"/>
</dbReference>
<dbReference type="Proteomes" id="UP000095256">
    <property type="component" value="Unassembled WGS sequence"/>
</dbReference>
<accession>A0A1E5KUI8</accession>
<organism evidence="2 3">
    <name type="scientific">Enterococcus rivorum</name>
    <dbReference type="NCBI Taxonomy" id="762845"/>
    <lineage>
        <taxon>Bacteria</taxon>
        <taxon>Bacillati</taxon>
        <taxon>Bacillota</taxon>
        <taxon>Bacilli</taxon>
        <taxon>Lactobacillales</taxon>
        <taxon>Enterococcaceae</taxon>
        <taxon>Enterococcus</taxon>
    </lineage>
</organism>
<dbReference type="STRING" id="762845.BCR26_04630"/>